<proteinExistence type="predicted"/>
<comment type="caution">
    <text evidence="1">The sequence shown here is derived from an EMBL/GenBank/DDBJ whole genome shotgun (WGS) entry which is preliminary data.</text>
</comment>
<dbReference type="Proteomes" id="UP001433638">
    <property type="component" value="Unassembled WGS sequence"/>
</dbReference>
<evidence type="ECO:0000313" key="1">
    <source>
        <dbReference type="EMBL" id="MEQ6290732.1"/>
    </source>
</evidence>
<dbReference type="RefSeq" id="WP_349586573.1">
    <property type="nucleotide sequence ID" value="NZ_JBEFLD010000004.1"/>
</dbReference>
<reference evidence="1" key="1">
    <citation type="submission" date="2024-06" db="EMBL/GenBank/DDBJ databases">
        <title>Genome sequence of Vogesella sp. MAHUQ-64.</title>
        <authorList>
            <person name="Huq M.A."/>
        </authorList>
    </citation>
    <scope>NUCLEOTIDE SEQUENCE</scope>
    <source>
        <strain evidence="1">MAHUQ-64</strain>
    </source>
</reference>
<protein>
    <submittedName>
        <fullName evidence="1">Uncharacterized protein</fullName>
    </submittedName>
</protein>
<gene>
    <name evidence="1" type="ORF">ABNW52_08895</name>
</gene>
<name>A0ABV1M3F5_9NEIS</name>
<sequence>MSAAPGWRQRWQTLNASLPALHRDGIALPAALLLPRLQAAIDSDELSVHDLQFTPQGGELQLLLKKPGRRLLRIQFRFAPVDWPQRRIDIDFTLQGENRDATLAGRALGKLMQLGLESGLGLRALQRLAAPLQWLVLQDGRASVLLEQLPAVARWLQQPLLGKPLAERLCIAAIDTTDNALRIRLARIKSQDQG</sequence>
<organism evidence="1 2">
    <name type="scientific">Vogesella oryzagri</name>
    <dbReference type="NCBI Taxonomy" id="3160864"/>
    <lineage>
        <taxon>Bacteria</taxon>
        <taxon>Pseudomonadati</taxon>
        <taxon>Pseudomonadota</taxon>
        <taxon>Betaproteobacteria</taxon>
        <taxon>Neisseriales</taxon>
        <taxon>Chromobacteriaceae</taxon>
        <taxon>Vogesella</taxon>
    </lineage>
</organism>
<evidence type="ECO:0000313" key="2">
    <source>
        <dbReference type="Proteomes" id="UP001433638"/>
    </source>
</evidence>
<keyword evidence="2" id="KW-1185">Reference proteome</keyword>
<dbReference type="EMBL" id="JBEFLD010000004">
    <property type="protein sequence ID" value="MEQ6290732.1"/>
    <property type="molecule type" value="Genomic_DNA"/>
</dbReference>
<accession>A0ABV1M3F5</accession>